<dbReference type="SMR" id="B1H3J6"/>
<reference evidence="23" key="3">
    <citation type="journal article" date="2010" name="Science">
        <title>The genome of the Western clawed frog Xenopus tropicalis.</title>
        <authorList>
            <person name="Hellsten U."/>
            <person name="Harland R.M."/>
            <person name="Gilchrist M.J."/>
            <person name="Hendrix D."/>
            <person name="Jurka J."/>
            <person name="Kapitonov V."/>
            <person name="Ovcharenko I."/>
            <person name="Putnam N.H."/>
            <person name="Shu S."/>
            <person name="Taher L."/>
            <person name="Blitz I.L."/>
            <person name="Blumberg B."/>
            <person name="Dichmann D.S."/>
            <person name="Dubchak I."/>
            <person name="Amaya E."/>
            <person name="Detter J.C."/>
            <person name="Fletcher R."/>
            <person name="Gerhard D.S."/>
            <person name="Goodstein D."/>
            <person name="Graves T."/>
            <person name="Grigoriev I.V."/>
            <person name="Grimwood J."/>
            <person name="Kawashima T."/>
            <person name="Lindquist E."/>
            <person name="Lucas S.M."/>
            <person name="Mead P.E."/>
            <person name="Mitros T."/>
            <person name="Ogino H."/>
            <person name="Ohta Y."/>
            <person name="Poliakov A.V."/>
            <person name="Pollet N."/>
            <person name="Robert J."/>
            <person name="Salamov A."/>
            <person name="Sater A.K."/>
            <person name="Schmutz J."/>
            <person name="Terry A."/>
            <person name="Vize P.D."/>
            <person name="Warren W.C."/>
            <person name="Wells D."/>
            <person name="Wills A."/>
            <person name="Wilson R.K."/>
            <person name="Zimmerman L.B."/>
            <person name="Zorn A.M."/>
            <person name="Grainger R."/>
            <person name="Grammer T."/>
            <person name="Khokha M.K."/>
            <person name="Richardson P.M."/>
            <person name="Rokhsar D.S."/>
        </authorList>
    </citation>
    <scope>NUCLEOTIDE SEQUENCE [LARGE SCALE GENOMIC DNA]</scope>
    <source>
        <strain evidence="23">Nigerian</strain>
    </source>
</reference>
<organism evidence="22">
    <name type="scientific">Xenopus tropicalis</name>
    <name type="common">Western clawed frog</name>
    <name type="synonym">Silurana tropicalis</name>
    <dbReference type="NCBI Taxonomy" id="8364"/>
    <lineage>
        <taxon>Eukaryota</taxon>
        <taxon>Metazoa</taxon>
        <taxon>Chordata</taxon>
        <taxon>Craniata</taxon>
        <taxon>Vertebrata</taxon>
        <taxon>Euteleostomi</taxon>
        <taxon>Amphibia</taxon>
        <taxon>Batrachia</taxon>
        <taxon>Anura</taxon>
        <taxon>Pipoidea</taxon>
        <taxon>Pipidae</taxon>
        <taxon>Xenopodinae</taxon>
        <taxon>Xenopus</taxon>
        <taxon>Silurana</taxon>
    </lineage>
</organism>
<evidence type="ECO:0000256" key="21">
    <source>
        <dbReference type="SAM" id="SignalP"/>
    </source>
</evidence>
<keyword evidence="21 25" id="KW-0732">Signal</keyword>
<evidence type="ECO:0000256" key="3">
    <source>
        <dbReference type="ARBA" id="ARBA00010617"/>
    </source>
</evidence>
<dbReference type="Pfam" id="PF00067">
    <property type="entry name" value="p450"/>
    <property type="match status" value="1"/>
</dbReference>
<dbReference type="PRINTS" id="PR00463">
    <property type="entry name" value="EP450I"/>
</dbReference>
<dbReference type="InterPro" id="IPR001128">
    <property type="entry name" value="Cyt_P450"/>
</dbReference>
<evidence type="ECO:0000313" key="23">
    <source>
        <dbReference type="Ensembl" id="ENSXETP00000033323"/>
    </source>
</evidence>
<feature type="chain" id="PRO_5033207479" description="Steroid 17-alpha-hydroxylase/17,20 lyase" evidence="21 25">
    <location>
        <begin position="27"/>
        <end position="511"/>
    </location>
</feature>
<evidence type="ECO:0000256" key="9">
    <source>
        <dbReference type="ARBA" id="ARBA00023002"/>
    </source>
</evidence>
<evidence type="ECO:0000256" key="5">
    <source>
        <dbReference type="ARBA" id="ARBA00012359"/>
    </source>
</evidence>
<accession>B1H3J6</accession>
<keyword evidence="24" id="KW-1185">Reference proteome</keyword>
<dbReference type="GO" id="GO:0006694">
    <property type="term" value="P:steroid biosynthetic process"/>
    <property type="evidence" value="ECO:0007669"/>
    <property type="project" value="UniProtKB-UniPathway"/>
</dbReference>
<evidence type="ECO:0000256" key="18">
    <source>
        <dbReference type="ARBA" id="ARBA00032167"/>
    </source>
</evidence>
<comment type="subcellular location">
    <subcellularLocation>
        <location evidence="2">Membrane</location>
    </subcellularLocation>
</comment>
<dbReference type="GO" id="GO:0005506">
    <property type="term" value="F:iron ion binding"/>
    <property type="evidence" value="ECO:0007669"/>
    <property type="project" value="InterPro"/>
</dbReference>
<dbReference type="Proteomes" id="UP000008143">
    <property type="component" value="Chromosome 7"/>
</dbReference>
<dbReference type="RefSeq" id="NP_001120517.1">
    <property type="nucleotide sequence ID" value="NM_001127045.1"/>
</dbReference>
<dbReference type="Reactome" id="R-XTR-194002">
    <property type="pathway name" value="Glucocorticoid biosynthesis"/>
</dbReference>
<keyword evidence="8 19" id="KW-0479">Metal-binding</keyword>
<evidence type="ECO:0000256" key="1">
    <source>
        <dbReference type="ARBA" id="ARBA00001971"/>
    </source>
</evidence>
<dbReference type="CTD" id="1586"/>
<keyword evidence="7 19" id="KW-0349">Heme</keyword>
<proteinExistence type="evidence at transcript level"/>
<dbReference type="GO" id="GO:0016829">
    <property type="term" value="F:lyase activity"/>
    <property type="evidence" value="ECO:0007669"/>
    <property type="project" value="UniProtKB-KW"/>
</dbReference>
<evidence type="ECO:0000256" key="13">
    <source>
        <dbReference type="ARBA" id="ARBA00023136"/>
    </source>
</evidence>
<evidence type="ECO:0000256" key="12">
    <source>
        <dbReference type="ARBA" id="ARBA00023098"/>
    </source>
</evidence>
<dbReference type="EMBL" id="BC161418">
    <property type="protein sequence ID" value="AAI61418.1"/>
    <property type="molecule type" value="mRNA"/>
</dbReference>
<name>B1H3J6_XENTR</name>
<dbReference type="InterPro" id="IPR002401">
    <property type="entry name" value="Cyt_P450_E_grp-I"/>
</dbReference>
<reference evidence="23" key="4">
    <citation type="submission" date="2011-06" db="UniProtKB">
        <authorList>
            <consortium name="Ensembl"/>
        </authorList>
    </citation>
    <scope>IDENTIFICATION</scope>
</reference>
<dbReference type="GeneTree" id="ENSGT00940000155588"/>
<reference evidence="22" key="2">
    <citation type="submission" date="2008-03" db="EMBL/GenBank/DDBJ databases">
        <authorList>
            <consortium name="NIH - Xenopus Gene Collection (XGC) project"/>
        </authorList>
    </citation>
    <scope>NUCLEOTIDE SEQUENCE [LARGE SCALE MRNA]</scope>
    <source>
        <tissue evidence="22">Testes</tissue>
    </source>
</reference>
<reference evidence="25" key="1">
    <citation type="journal article" date="2002" name="Dev. Dyn.">
        <title>Genetic and genomic tools for Xenopus research: The NIH Xenopus initiative.</title>
        <authorList>
            <person name="Klein S.L."/>
            <person name="Strausberg R.L."/>
            <person name="Wagner L."/>
            <person name="Pontius J."/>
            <person name="Clifton S.W."/>
            <person name="Richardson P."/>
        </authorList>
    </citation>
    <scope>NUCLEOTIDE SEQUENCE</scope>
</reference>
<dbReference type="GO" id="GO:0016020">
    <property type="term" value="C:membrane"/>
    <property type="evidence" value="ECO:0007669"/>
    <property type="project" value="UniProtKB-SubCell"/>
</dbReference>
<evidence type="ECO:0000256" key="20">
    <source>
        <dbReference type="RuleBase" id="RU000461"/>
    </source>
</evidence>
<keyword evidence="14" id="KW-0456">Lyase</keyword>
<comment type="cofactor">
    <cofactor evidence="1 19">
        <name>heme</name>
        <dbReference type="ChEBI" id="CHEBI:30413"/>
    </cofactor>
</comment>
<evidence type="ECO:0000256" key="19">
    <source>
        <dbReference type="PIRSR" id="PIRSR602401-1"/>
    </source>
</evidence>
<evidence type="ECO:0000313" key="25">
    <source>
        <dbReference type="RefSeq" id="NP_001120517.1"/>
    </source>
</evidence>
<evidence type="ECO:0000256" key="14">
    <source>
        <dbReference type="ARBA" id="ARBA00023239"/>
    </source>
</evidence>
<evidence type="ECO:0000256" key="2">
    <source>
        <dbReference type="ARBA" id="ARBA00004370"/>
    </source>
</evidence>
<dbReference type="GO" id="GO:0042446">
    <property type="term" value="P:hormone biosynthetic process"/>
    <property type="evidence" value="ECO:0000318"/>
    <property type="project" value="GO_Central"/>
</dbReference>
<evidence type="ECO:0000256" key="8">
    <source>
        <dbReference type="ARBA" id="ARBA00022723"/>
    </source>
</evidence>
<accession>F6X5P4</accession>
<evidence type="ECO:0000256" key="17">
    <source>
        <dbReference type="ARBA" id="ARBA00032037"/>
    </source>
</evidence>
<dbReference type="AlphaFoldDB" id="B1H3J6"/>
<dbReference type="GeneID" id="100145650"/>
<dbReference type="InterPro" id="IPR036396">
    <property type="entry name" value="Cyt_P450_sf"/>
</dbReference>
<dbReference type="EC" id="1.14.14.19" evidence="5"/>
<dbReference type="OrthoDB" id="1470350at2759"/>
<dbReference type="OMA" id="GPQEAME"/>
<dbReference type="PANTHER" id="PTHR24289:SF13">
    <property type="entry name" value="STEROID 17-ALPHA-HYDROXYLASE_17,20 LYASE"/>
    <property type="match status" value="1"/>
</dbReference>
<dbReference type="CDD" id="cd20673">
    <property type="entry name" value="CYP17A1"/>
    <property type="match status" value="1"/>
</dbReference>
<dbReference type="GO" id="GO:0020037">
    <property type="term" value="F:heme binding"/>
    <property type="evidence" value="ECO:0007669"/>
    <property type="project" value="InterPro"/>
</dbReference>
<keyword evidence="11 20" id="KW-0503">Monooxygenase</keyword>
<evidence type="ECO:0000256" key="6">
    <source>
        <dbReference type="ARBA" id="ARBA00014119"/>
    </source>
</evidence>
<evidence type="ECO:0000256" key="7">
    <source>
        <dbReference type="ARBA" id="ARBA00022617"/>
    </source>
</evidence>
<dbReference type="SUPFAM" id="SSF48264">
    <property type="entry name" value="Cytochrome P450"/>
    <property type="match status" value="1"/>
</dbReference>
<evidence type="ECO:0000256" key="10">
    <source>
        <dbReference type="ARBA" id="ARBA00023004"/>
    </source>
</evidence>
<evidence type="ECO:0000313" key="26">
    <source>
        <dbReference type="Xenbase" id="XB-GENE-1006797"/>
    </source>
</evidence>
<dbReference type="FunFam" id="1.10.630.10:FF:000002">
    <property type="entry name" value="Cytochrome P450 1A1"/>
    <property type="match status" value="1"/>
</dbReference>
<dbReference type="PROSITE" id="PS00086">
    <property type="entry name" value="CYTOCHROME_P450"/>
    <property type="match status" value="1"/>
</dbReference>
<dbReference type="EC" id="1.14.14.32" evidence="4"/>
<dbReference type="UniPathway" id="UPA00062"/>
<dbReference type="Reactome" id="R-XTR-193048">
    <property type="pathway name" value="Androgen biosynthesis"/>
</dbReference>
<dbReference type="Ensembl" id="ENSXETT00000033323">
    <property type="protein sequence ID" value="ENSXETP00000033323"/>
    <property type="gene ID" value="ENSXETG00000015229"/>
</dbReference>
<reference evidence="25" key="5">
    <citation type="submission" date="2025-04" db="UniProtKB">
        <authorList>
            <consortium name="RefSeq"/>
        </authorList>
    </citation>
    <scope>IDENTIFICATION</scope>
</reference>
<feature type="binding site" description="axial binding residue" evidence="19">
    <location>
        <position position="447"/>
    </location>
    <ligand>
        <name>heme</name>
        <dbReference type="ChEBI" id="CHEBI:30413"/>
    </ligand>
    <ligandPart>
        <name>Fe</name>
        <dbReference type="ChEBI" id="CHEBI:18248"/>
    </ligandPart>
</feature>
<evidence type="ECO:0000313" key="22">
    <source>
        <dbReference type="EMBL" id="AAI61418.1"/>
    </source>
</evidence>
<dbReference type="GO" id="GO:0004508">
    <property type="term" value="F:steroid 17-alpha-monooxygenase activity"/>
    <property type="evidence" value="ECO:0000318"/>
    <property type="project" value="GO_Central"/>
</dbReference>
<evidence type="ECO:0000256" key="16">
    <source>
        <dbReference type="ARBA" id="ARBA00030382"/>
    </source>
</evidence>
<protein>
    <recommendedName>
        <fullName evidence="6">Steroid 17-alpha-hydroxylase/17,20 lyase</fullName>
        <ecNumber evidence="5">1.14.14.19</ecNumber>
        <ecNumber evidence="4">1.14.14.32</ecNumber>
    </recommendedName>
    <alternativeName>
        <fullName evidence="17">CYPXVII</fullName>
    </alternativeName>
    <alternativeName>
        <fullName evidence="16">Cytochrome P450 17A1</fullName>
    </alternativeName>
    <alternativeName>
        <fullName evidence="18">Cytochrome P450-C17</fullName>
    </alternativeName>
</protein>
<dbReference type="AGR" id="Xenbase:XB-GENE-1006797"/>
<dbReference type="Bgee" id="ENSXETG00000015229">
    <property type="expression patterns" value="Expressed in testis and 3 other cell types or tissues"/>
</dbReference>
<evidence type="ECO:0000256" key="4">
    <source>
        <dbReference type="ARBA" id="ARBA00012354"/>
    </source>
</evidence>
<dbReference type="eggNOG" id="KOG0156">
    <property type="taxonomic scope" value="Eukaryota"/>
</dbReference>
<dbReference type="Xenbase" id="XB-GENE-1006797">
    <property type="gene designation" value="cyp17a1"/>
</dbReference>
<keyword evidence="9 20" id="KW-0560">Oxidoreductase</keyword>
<dbReference type="KEGG" id="xtr:100145650"/>
<keyword evidence="12" id="KW-0443">Lipid metabolism</keyword>
<dbReference type="InterPro" id="IPR017972">
    <property type="entry name" value="Cyt_P450_CS"/>
</dbReference>
<keyword evidence="13" id="KW-0472">Membrane</keyword>
<evidence type="ECO:0000313" key="24">
    <source>
        <dbReference type="Proteomes" id="UP000008143"/>
    </source>
</evidence>
<evidence type="ECO:0000256" key="15">
    <source>
        <dbReference type="ARBA" id="ARBA00023250"/>
    </source>
</evidence>
<evidence type="ECO:0000256" key="11">
    <source>
        <dbReference type="ARBA" id="ARBA00023033"/>
    </source>
</evidence>
<sequence>MISYVAAAVLLAFGLALLSIWKFAGGKPRGAKYPNSLPCLPFIGSLLHLASHLAPHILFNKLQEKYGSLYSFKMGSHYIVIVNHHEHAKEVLLKKGKTFGGRPRAVTTDLLTRNAKDIAFADYSPTWKFHRKLVHAALSMFGEGTVAIEKIISREAASLCQTLITFQGSPLDMAPELTRAVTNVVCALCFNARYKRCDPEFEEMLAYSKGIVDTVAKDSLVDIFPWLQIFPNKDLEILKRSVAIRDKLLQKKLKEHKEAFCGEEVNDLLDALLKAKLSMENNNSNISQEVGLTDDHLLMTVGDIFGAGVETTTTVLKWAVAYLLHYPKVQAKIQEELDVKVGFGRHPVLSDRRILPYLDATISEVLRIRPVAPLLIPHVALHESSIGEYTIPQDARVVINLWSLHHDPNEWENPEEFIPDRFLDENGNHLYTPSQSYLPFGAGIRVCLGEALAKMEIFLFLSWILQRFTLEVPAGDSLPDLDGKFGVVLQVKKFRVTAKLREVWKNIDLTT</sequence>
<gene>
    <name evidence="23 25 26" type="primary">cyp17a1</name>
    <name evidence="22" type="synonym">LOC100145650</name>
</gene>
<feature type="signal peptide" evidence="21">
    <location>
        <begin position="1"/>
        <end position="26"/>
    </location>
</feature>
<dbReference type="PANTHER" id="PTHR24289">
    <property type="entry name" value="STEROID 17-ALPHA-HYDROXYLASE/17,20 LYASE"/>
    <property type="match status" value="1"/>
</dbReference>
<keyword evidence="10 19" id="KW-0408">Iron</keyword>
<dbReference type="Gene3D" id="1.10.630.10">
    <property type="entry name" value="Cytochrome P450"/>
    <property type="match status" value="1"/>
</dbReference>
<dbReference type="GO" id="GO:0042448">
    <property type="term" value="P:progesterone metabolic process"/>
    <property type="evidence" value="ECO:0000318"/>
    <property type="project" value="GO_Central"/>
</dbReference>
<dbReference type="PRINTS" id="PR00385">
    <property type="entry name" value="P450"/>
</dbReference>
<comment type="similarity">
    <text evidence="3 20">Belongs to the cytochrome P450 family.</text>
</comment>
<keyword evidence="15" id="KW-0755">Steroidogenesis</keyword>